<keyword evidence="2" id="KW-1185">Reference proteome</keyword>
<name>A0A8H6YP25_9AGAR</name>
<proteinExistence type="predicted"/>
<accession>A0A8H6YP25</accession>
<dbReference type="AlphaFoldDB" id="A0A8H6YP25"/>
<protein>
    <submittedName>
        <fullName evidence="1">Uncharacterized protein</fullName>
    </submittedName>
</protein>
<reference evidence="1" key="1">
    <citation type="submission" date="2020-05" db="EMBL/GenBank/DDBJ databases">
        <title>Mycena genomes resolve the evolution of fungal bioluminescence.</title>
        <authorList>
            <person name="Tsai I.J."/>
        </authorList>
    </citation>
    <scope>NUCLEOTIDE SEQUENCE</scope>
    <source>
        <strain evidence="1">CCC161011</strain>
    </source>
</reference>
<sequence>MSMHDVVPFLQLLPSLRTLDLKCFGFNDDFFADFTYDVGATPPSLTLPHLWSLKFVDLEFDFRDDEGEIRLHGGAVVHMAESLSRPTGENAAFPALETVVLQLKDRSFGPAIELPLEELSGSGVLRYSKQ</sequence>
<organism evidence="1 2">
    <name type="scientific">Mycena venus</name>
    <dbReference type="NCBI Taxonomy" id="2733690"/>
    <lineage>
        <taxon>Eukaryota</taxon>
        <taxon>Fungi</taxon>
        <taxon>Dikarya</taxon>
        <taxon>Basidiomycota</taxon>
        <taxon>Agaricomycotina</taxon>
        <taxon>Agaricomycetes</taxon>
        <taxon>Agaricomycetidae</taxon>
        <taxon>Agaricales</taxon>
        <taxon>Marasmiineae</taxon>
        <taxon>Mycenaceae</taxon>
        <taxon>Mycena</taxon>
    </lineage>
</organism>
<gene>
    <name evidence="1" type="ORF">MVEN_00601700</name>
</gene>
<dbReference type="EMBL" id="JACAZI010000004">
    <property type="protein sequence ID" value="KAF7362537.1"/>
    <property type="molecule type" value="Genomic_DNA"/>
</dbReference>
<dbReference type="Proteomes" id="UP000620124">
    <property type="component" value="Unassembled WGS sequence"/>
</dbReference>
<evidence type="ECO:0000313" key="1">
    <source>
        <dbReference type="EMBL" id="KAF7362537.1"/>
    </source>
</evidence>
<comment type="caution">
    <text evidence="1">The sequence shown here is derived from an EMBL/GenBank/DDBJ whole genome shotgun (WGS) entry which is preliminary data.</text>
</comment>
<evidence type="ECO:0000313" key="2">
    <source>
        <dbReference type="Proteomes" id="UP000620124"/>
    </source>
</evidence>